<dbReference type="EMBL" id="VFRA01000001">
    <property type="protein sequence ID" value="TQO19652.1"/>
    <property type="molecule type" value="Genomic_DNA"/>
</dbReference>
<keyword evidence="2" id="KW-1185">Reference proteome</keyword>
<dbReference type="Proteomes" id="UP000316560">
    <property type="component" value="Unassembled WGS sequence"/>
</dbReference>
<comment type="caution">
    <text evidence="1">The sequence shown here is derived from an EMBL/GenBank/DDBJ whole genome shotgun (WGS) entry which is preliminary data.</text>
</comment>
<dbReference type="AlphaFoldDB" id="A0A8H2K7W0"/>
<organism evidence="1 2">
    <name type="scientific">Rhodoglobus vestalii</name>
    <dbReference type="NCBI Taxonomy" id="193384"/>
    <lineage>
        <taxon>Bacteria</taxon>
        <taxon>Bacillati</taxon>
        <taxon>Actinomycetota</taxon>
        <taxon>Actinomycetes</taxon>
        <taxon>Micrococcales</taxon>
        <taxon>Microbacteriaceae</taxon>
        <taxon>Rhodoglobus</taxon>
    </lineage>
</organism>
<gene>
    <name evidence="1" type="ORF">FB472_1223</name>
</gene>
<evidence type="ECO:0000313" key="1">
    <source>
        <dbReference type="EMBL" id="TQO19652.1"/>
    </source>
</evidence>
<sequence length="88" mass="9994">MDDGILARIMESSAPESLRDDELELNRFDLTKTRNPRPVRAWVRYADGSLRVDAMAIAWTERAVAIEWDVVGGKSHHAWVWGSAVESR</sequence>
<accession>A0A8H2K7W0</accession>
<evidence type="ECO:0000313" key="2">
    <source>
        <dbReference type="Proteomes" id="UP000316560"/>
    </source>
</evidence>
<reference evidence="1 2" key="1">
    <citation type="submission" date="2019-06" db="EMBL/GenBank/DDBJ databases">
        <title>Sequencing the genomes of 1000 actinobacteria strains.</title>
        <authorList>
            <person name="Klenk H.-P."/>
        </authorList>
    </citation>
    <scope>NUCLEOTIDE SEQUENCE [LARGE SCALE GENOMIC DNA]</scope>
    <source>
        <strain evidence="1 2">DSM 21947</strain>
    </source>
</reference>
<protein>
    <submittedName>
        <fullName evidence="1">Uncharacterized protein</fullName>
    </submittedName>
</protein>
<proteinExistence type="predicted"/>
<name>A0A8H2K7W0_9MICO</name>